<organism evidence="1 2">
    <name type="scientific">Amycolatopsis suaedae</name>
    <dbReference type="NCBI Taxonomy" id="2510978"/>
    <lineage>
        <taxon>Bacteria</taxon>
        <taxon>Bacillati</taxon>
        <taxon>Actinomycetota</taxon>
        <taxon>Actinomycetes</taxon>
        <taxon>Pseudonocardiales</taxon>
        <taxon>Pseudonocardiaceae</taxon>
        <taxon>Amycolatopsis</taxon>
    </lineage>
</organism>
<evidence type="ECO:0000313" key="2">
    <source>
        <dbReference type="Proteomes" id="UP000292003"/>
    </source>
</evidence>
<dbReference type="Proteomes" id="UP000292003">
    <property type="component" value="Unassembled WGS sequence"/>
</dbReference>
<gene>
    <name evidence="1" type="ORF">EWH70_04225</name>
</gene>
<keyword evidence="2" id="KW-1185">Reference proteome</keyword>
<reference evidence="1 2" key="1">
    <citation type="submission" date="2019-02" db="EMBL/GenBank/DDBJ databases">
        <title>Draft genome sequence of Amycolatopsis sp. 8-3EHSu isolated from roots of Suaeda maritima.</title>
        <authorList>
            <person name="Duangmal K."/>
            <person name="Chantavorakit T."/>
        </authorList>
    </citation>
    <scope>NUCLEOTIDE SEQUENCE [LARGE SCALE GENOMIC DNA]</scope>
    <source>
        <strain evidence="1 2">8-3EHSu</strain>
    </source>
</reference>
<name>A0A4Q7JBC0_9PSEU</name>
<dbReference type="EMBL" id="SFCC01000002">
    <property type="protein sequence ID" value="RZQ65111.1"/>
    <property type="molecule type" value="Genomic_DNA"/>
</dbReference>
<accession>A0A4Q7JBC0</accession>
<sequence>MSYTEFCDAGSSVFLTIRQTAWLLGVSESRVSWAIRVGLLRAVRRRSRVAIPVADVQRVLAGGDVR</sequence>
<comment type="caution">
    <text evidence="1">The sequence shown here is derived from an EMBL/GenBank/DDBJ whole genome shotgun (WGS) entry which is preliminary data.</text>
</comment>
<evidence type="ECO:0000313" key="1">
    <source>
        <dbReference type="EMBL" id="RZQ65111.1"/>
    </source>
</evidence>
<protein>
    <submittedName>
        <fullName evidence="1">Helix-turn-helix domain-containing protein</fullName>
    </submittedName>
</protein>
<proteinExistence type="predicted"/>
<dbReference type="AlphaFoldDB" id="A0A4Q7JBC0"/>